<name>A0AA35VVI0_LACSI</name>
<gene>
    <name evidence="1" type="ORF">LSALG_LOCUS8181</name>
</gene>
<accession>A0AA35VVI0</accession>
<evidence type="ECO:0000313" key="2">
    <source>
        <dbReference type="Proteomes" id="UP001177003"/>
    </source>
</evidence>
<sequence>MNIIGLHRGPLMSSQDAVTCTPTAACCFPAITGLLFPPNPLRRPTTLHHRSSHCRSPAPSNLSTTASGNGCVFEIDFIPGLISEIKFLNQIVKGLESSSVGSGGAIDPTEAYLHRETSTADNDTKIPDCRYSCGDIWSNLGVFLCKKILVAITADHW</sequence>
<organism evidence="1 2">
    <name type="scientific">Lactuca saligna</name>
    <name type="common">Willowleaf lettuce</name>
    <dbReference type="NCBI Taxonomy" id="75948"/>
    <lineage>
        <taxon>Eukaryota</taxon>
        <taxon>Viridiplantae</taxon>
        <taxon>Streptophyta</taxon>
        <taxon>Embryophyta</taxon>
        <taxon>Tracheophyta</taxon>
        <taxon>Spermatophyta</taxon>
        <taxon>Magnoliopsida</taxon>
        <taxon>eudicotyledons</taxon>
        <taxon>Gunneridae</taxon>
        <taxon>Pentapetalae</taxon>
        <taxon>asterids</taxon>
        <taxon>campanulids</taxon>
        <taxon>Asterales</taxon>
        <taxon>Asteraceae</taxon>
        <taxon>Cichorioideae</taxon>
        <taxon>Cichorieae</taxon>
        <taxon>Lactucinae</taxon>
        <taxon>Lactuca</taxon>
    </lineage>
</organism>
<reference evidence="1" key="1">
    <citation type="submission" date="2023-04" db="EMBL/GenBank/DDBJ databases">
        <authorList>
            <person name="Vijverberg K."/>
            <person name="Xiong W."/>
            <person name="Schranz E."/>
        </authorList>
    </citation>
    <scope>NUCLEOTIDE SEQUENCE</scope>
</reference>
<proteinExistence type="predicted"/>
<dbReference type="AlphaFoldDB" id="A0AA35VVI0"/>
<keyword evidence="2" id="KW-1185">Reference proteome</keyword>
<dbReference type="EMBL" id="OX465077">
    <property type="protein sequence ID" value="CAI9267718.1"/>
    <property type="molecule type" value="Genomic_DNA"/>
</dbReference>
<protein>
    <submittedName>
        <fullName evidence="1">Uncharacterized protein</fullName>
    </submittedName>
</protein>
<evidence type="ECO:0000313" key="1">
    <source>
        <dbReference type="EMBL" id="CAI9267718.1"/>
    </source>
</evidence>
<dbReference type="Proteomes" id="UP001177003">
    <property type="component" value="Chromosome 1"/>
</dbReference>